<organism evidence="9 10">
    <name type="scientific">Glossina brevipalpis</name>
    <dbReference type="NCBI Taxonomy" id="37001"/>
    <lineage>
        <taxon>Eukaryota</taxon>
        <taxon>Metazoa</taxon>
        <taxon>Ecdysozoa</taxon>
        <taxon>Arthropoda</taxon>
        <taxon>Hexapoda</taxon>
        <taxon>Insecta</taxon>
        <taxon>Pterygota</taxon>
        <taxon>Neoptera</taxon>
        <taxon>Endopterygota</taxon>
        <taxon>Diptera</taxon>
        <taxon>Brachycera</taxon>
        <taxon>Muscomorpha</taxon>
        <taxon>Hippoboscoidea</taxon>
        <taxon>Glossinidae</taxon>
        <taxon>Glossina</taxon>
    </lineage>
</organism>
<dbReference type="PANTHER" id="PTHR12174">
    <property type="entry name" value="SIGNAL PEPTIDE PEPTIDASE"/>
    <property type="match status" value="1"/>
</dbReference>
<evidence type="ECO:0000256" key="2">
    <source>
        <dbReference type="ARBA" id="ARBA00006859"/>
    </source>
</evidence>
<keyword evidence="7 8" id="KW-0472">Membrane</keyword>
<dbReference type="EnsemblMetazoa" id="GBRI023343-RA">
    <property type="protein sequence ID" value="GBRI023343-PA"/>
    <property type="gene ID" value="GBRI023343"/>
</dbReference>
<comment type="similarity">
    <text evidence="2">Belongs to the peptidase A22B family.</text>
</comment>
<dbReference type="GO" id="GO:0033619">
    <property type="term" value="P:membrane protein proteolysis"/>
    <property type="evidence" value="ECO:0007669"/>
    <property type="project" value="TreeGrafter"/>
</dbReference>
<keyword evidence="6 8" id="KW-1133">Transmembrane helix</keyword>
<sequence>MRILETLFEIIKEILRAFENASSCEIIRNEKKDYNSVGAAVACGCLVIMAMLSIFFGSKQAVNGEKHDAMSKKDAVYFPIISSFALFGLYLSFKIFSKFHINLLLTGYSCLLGVTALTHSSRPLVNFLMSSMVSKIPFHILCTKGKGRSKENLINLKFSAYDIICLIISITIGIWYLARKHWIAKNIFGLAFAVNALEMLHLSNIVTGFILLIGLFFYDIFWSLGANVIVSIAKSFEAPIMLVFPQDWISNGINGSNFIMLSLGDIIIPGIFIALLLRFDNSIEGRSSIYFYSALVAYFIGLMATIVHRIVFKQIQPARLFLVPTCLTTPLLVALLRGEIETLFAYDDHSENKAKKSQSKGLVKPNGKSIKTILWPSNN</sequence>
<reference evidence="10" key="1">
    <citation type="submission" date="2014-03" db="EMBL/GenBank/DDBJ databases">
        <authorList>
            <person name="Aksoy S."/>
            <person name="Warren W."/>
            <person name="Wilson R.K."/>
        </authorList>
    </citation>
    <scope>NUCLEOTIDE SEQUENCE [LARGE SCALE GENOMIC DNA]</scope>
    <source>
        <strain evidence="10">IAEA</strain>
    </source>
</reference>
<accession>A0A1A9WKV6</accession>
<dbReference type="InterPro" id="IPR006639">
    <property type="entry name" value="Preselin/SPP"/>
</dbReference>
<dbReference type="GO" id="GO:0098554">
    <property type="term" value="C:cytoplasmic side of endoplasmic reticulum membrane"/>
    <property type="evidence" value="ECO:0007669"/>
    <property type="project" value="TreeGrafter"/>
</dbReference>
<evidence type="ECO:0000256" key="3">
    <source>
        <dbReference type="ARBA" id="ARBA00022692"/>
    </source>
</evidence>
<dbReference type="Proteomes" id="UP000091820">
    <property type="component" value="Unassembled WGS sequence"/>
</dbReference>
<dbReference type="STRING" id="37001.A0A1A9WKV6"/>
<feature type="transmembrane region" description="Helical" evidence="8">
    <location>
        <begin position="209"/>
        <end position="233"/>
    </location>
</feature>
<dbReference type="PANTHER" id="PTHR12174:SF23">
    <property type="entry name" value="MINOR HISTOCOMPATIBILITY ANTIGEN H13"/>
    <property type="match status" value="1"/>
</dbReference>
<dbReference type="GO" id="GO:0006465">
    <property type="term" value="P:signal peptide processing"/>
    <property type="evidence" value="ECO:0007669"/>
    <property type="project" value="TreeGrafter"/>
</dbReference>
<feature type="transmembrane region" description="Helical" evidence="8">
    <location>
        <begin position="289"/>
        <end position="312"/>
    </location>
</feature>
<evidence type="ECO:0000256" key="7">
    <source>
        <dbReference type="ARBA" id="ARBA00023136"/>
    </source>
</evidence>
<dbReference type="GO" id="GO:0098553">
    <property type="term" value="C:lumenal side of endoplasmic reticulum membrane"/>
    <property type="evidence" value="ECO:0007669"/>
    <property type="project" value="TreeGrafter"/>
</dbReference>
<dbReference type="InterPro" id="IPR007369">
    <property type="entry name" value="Peptidase_A22B_SPP"/>
</dbReference>
<evidence type="ECO:0000313" key="9">
    <source>
        <dbReference type="EnsemblMetazoa" id="GBRI023343-PA"/>
    </source>
</evidence>
<feature type="transmembrane region" description="Helical" evidence="8">
    <location>
        <begin position="100"/>
        <end position="118"/>
    </location>
</feature>
<keyword evidence="4" id="KW-0378">Hydrolase</keyword>
<keyword evidence="5" id="KW-0256">Endoplasmic reticulum</keyword>
<name>A0A1A9WKV6_9MUSC</name>
<keyword evidence="3 8" id="KW-0812">Transmembrane</keyword>
<keyword evidence="10" id="KW-1185">Reference proteome</keyword>
<comment type="subcellular location">
    <subcellularLocation>
        <location evidence="1">Endoplasmic reticulum membrane</location>
        <topology evidence="1">Multi-pass membrane protein</topology>
    </subcellularLocation>
</comment>
<evidence type="ECO:0000256" key="1">
    <source>
        <dbReference type="ARBA" id="ARBA00004477"/>
    </source>
</evidence>
<proteinExistence type="inferred from homology"/>
<dbReference type="AlphaFoldDB" id="A0A1A9WKV6"/>
<feature type="transmembrane region" description="Helical" evidence="8">
    <location>
        <begin position="37"/>
        <end position="56"/>
    </location>
</feature>
<evidence type="ECO:0000256" key="4">
    <source>
        <dbReference type="ARBA" id="ARBA00022801"/>
    </source>
</evidence>
<reference evidence="9" key="2">
    <citation type="submission" date="2020-05" db="UniProtKB">
        <authorList>
            <consortium name="EnsemblMetazoa"/>
        </authorList>
    </citation>
    <scope>IDENTIFICATION</scope>
    <source>
        <strain evidence="9">IAEA</strain>
    </source>
</reference>
<evidence type="ECO:0000256" key="6">
    <source>
        <dbReference type="ARBA" id="ARBA00022989"/>
    </source>
</evidence>
<dbReference type="VEuPathDB" id="VectorBase:GBRI023343"/>
<dbReference type="SMART" id="SM00730">
    <property type="entry name" value="PSN"/>
    <property type="match status" value="1"/>
</dbReference>
<dbReference type="GO" id="GO:0042500">
    <property type="term" value="F:aspartic endopeptidase activity, intramembrane cleaving"/>
    <property type="evidence" value="ECO:0007669"/>
    <property type="project" value="InterPro"/>
</dbReference>
<feature type="transmembrane region" description="Helical" evidence="8">
    <location>
        <begin position="76"/>
        <end position="93"/>
    </location>
</feature>
<evidence type="ECO:0008006" key="11">
    <source>
        <dbReference type="Google" id="ProtNLM"/>
    </source>
</evidence>
<feature type="transmembrane region" description="Helical" evidence="8">
    <location>
        <begin position="253"/>
        <end position="277"/>
    </location>
</feature>
<dbReference type="Pfam" id="PF04258">
    <property type="entry name" value="Peptidase_A22B"/>
    <property type="match status" value="1"/>
</dbReference>
<evidence type="ECO:0000256" key="5">
    <source>
        <dbReference type="ARBA" id="ARBA00022824"/>
    </source>
</evidence>
<evidence type="ECO:0000256" key="8">
    <source>
        <dbReference type="SAM" id="Phobius"/>
    </source>
</evidence>
<protein>
    <recommendedName>
        <fullName evidence="11">Minor histocompatibility antigen H13</fullName>
    </recommendedName>
</protein>
<evidence type="ECO:0000313" key="10">
    <source>
        <dbReference type="Proteomes" id="UP000091820"/>
    </source>
</evidence>
<feature type="transmembrane region" description="Helical" evidence="8">
    <location>
        <begin position="154"/>
        <end position="177"/>
    </location>
</feature>